<sequence length="147" mass="16645">MSERRRTRGAATGIRSPCDHKRGRGFSLHVVVQRLERTDARAGCPFAAAGYTSPRWLFDEDLAQWPVLEMVPMAAIARIVHVVPNTDMLSRRFGLATPNVWNGQQLIDNRDALFLHNILHKSTTPAQQRRQSCRLANQKHDANEMSC</sequence>
<dbReference type="EMBL" id="KV919044">
    <property type="protein sequence ID" value="OSX72698.1"/>
    <property type="molecule type" value="Genomic_DNA"/>
</dbReference>
<keyword evidence="2" id="KW-1185">Reference proteome</keyword>
<organism evidence="1 2">
    <name type="scientific">Porphyra umbilicalis</name>
    <name type="common">Purple laver</name>
    <name type="synonym">Red alga</name>
    <dbReference type="NCBI Taxonomy" id="2786"/>
    <lineage>
        <taxon>Eukaryota</taxon>
        <taxon>Rhodophyta</taxon>
        <taxon>Bangiophyceae</taxon>
        <taxon>Bangiales</taxon>
        <taxon>Bangiaceae</taxon>
        <taxon>Porphyra</taxon>
    </lineage>
</organism>
<dbReference type="AlphaFoldDB" id="A0A1X6NVQ7"/>
<dbReference type="Proteomes" id="UP000218209">
    <property type="component" value="Unassembled WGS sequence"/>
</dbReference>
<gene>
    <name evidence="1" type="ORF">BU14_0413s0006</name>
</gene>
<name>A0A1X6NVQ7_PORUM</name>
<reference evidence="1 2" key="1">
    <citation type="submission" date="2017-03" db="EMBL/GenBank/DDBJ databases">
        <title>WGS assembly of Porphyra umbilicalis.</title>
        <authorList>
            <person name="Brawley S.H."/>
            <person name="Blouin N.A."/>
            <person name="Ficko-Blean E."/>
            <person name="Wheeler G.L."/>
            <person name="Lohr M."/>
            <person name="Goodson H.V."/>
            <person name="Jenkins J.W."/>
            <person name="Blaby-Haas C.E."/>
            <person name="Helliwell K.E."/>
            <person name="Chan C."/>
            <person name="Marriage T."/>
            <person name="Bhattacharya D."/>
            <person name="Klein A.S."/>
            <person name="Badis Y."/>
            <person name="Brodie J."/>
            <person name="Cao Y."/>
            <person name="Collen J."/>
            <person name="Dittami S.M."/>
            <person name="Gachon C.M."/>
            <person name="Green B.R."/>
            <person name="Karpowicz S."/>
            <person name="Kim J.W."/>
            <person name="Kudahl U."/>
            <person name="Lin S."/>
            <person name="Michel G."/>
            <person name="Mittag M."/>
            <person name="Olson B.J."/>
            <person name="Pangilinan J."/>
            <person name="Peng Y."/>
            <person name="Qiu H."/>
            <person name="Shu S."/>
            <person name="Singer J.T."/>
            <person name="Smith A.G."/>
            <person name="Sprecher B.N."/>
            <person name="Wagner V."/>
            <person name="Wang W."/>
            <person name="Wang Z.-Y."/>
            <person name="Yan J."/>
            <person name="Yarish C."/>
            <person name="Zoeuner-Riek S."/>
            <person name="Zhuang Y."/>
            <person name="Zou Y."/>
            <person name="Lindquist E.A."/>
            <person name="Grimwood J."/>
            <person name="Barry K."/>
            <person name="Rokhsar D.S."/>
            <person name="Schmutz J."/>
            <person name="Stiller J.W."/>
            <person name="Grossman A.R."/>
            <person name="Prochnik S.E."/>
        </authorList>
    </citation>
    <scope>NUCLEOTIDE SEQUENCE [LARGE SCALE GENOMIC DNA]</scope>
    <source>
        <strain evidence="1">4086291</strain>
    </source>
</reference>
<evidence type="ECO:0000313" key="1">
    <source>
        <dbReference type="EMBL" id="OSX72698.1"/>
    </source>
</evidence>
<evidence type="ECO:0000313" key="2">
    <source>
        <dbReference type="Proteomes" id="UP000218209"/>
    </source>
</evidence>
<protein>
    <submittedName>
        <fullName evidence="1">Uncharacterized protein</fullName>
    </submittedName>
</protein>
<accession>A0A1X6NVQ7</accession>
<proteinExistence type="predicted"/>